<keyword evidence="3" id="KW-1185">Reference proteome</keyword>
<organism evidence="2 3">
    <name type="scientific">Euphydryas editha</name>
    <name type="common">Edith's checkerspot</name>
    <dbReference type="NCBI Taxonomy" id="104508"/>
    <lineage>
        <taxon>Eukaryota</taxon>
        <taxon>Metazoa</taxon>
        <taxon>Ecdysozoa</taxon>
        <taxon>Arthropoda</taxon>
        <taxon>Hexapoda</taxon>
        <taxon>Insecta</taxon>
        <taxon>Pterygota</taxon>
        <taxon>Neoptera</taxon>
        <taxon>Endopterygota</taxon>
        <taxon>Lepidoptera</taxon>
        <taxon>Glossata</taxon>
        <taxon>Ditrysia</taxon>
        <taxon>Papilionoidea</taxon>
        <taxon>Nymphalidae</taxon>
        <taxon>Nymphalinae</taxon>
        <taxon>Euphydryas</taxon>
    </lineage>
</organism>
<gene>
    <name evidence="2" type="ORF">EEDITHA_LOCUS11062</name>
</gene>
<evidence type="ECO:0008006" key="4">
    <source>
        <dbReference type="Google" id="ProtNLM"/>
    </source>
</evidence>
<comment type="caution">
    <text evidence="2">The sequence shown here is derived from an EMBL/GenBank/DDBJ whole genome shotgun (WGS) entry which is preliminary data.</text>
</comment>
<feature type="compositionally biased region" description="Polar residues" evidence="1">
    <location>
        <begin position="194"/>
        <end position="203"/>
    </location>
</feature>
<feature type="region of interest" description="Disordered" evidence="1">
    <location>
        <begin position="179"/>
        <end position="203"/>
    </location>
</feature>
<evidence type="ECO:0000313" key="2">
    <source>
        <dbReference type="EMBL" id="CAH2095632.1"/>
    </source>
</evidence>
<proteinExistence type="predicted"/>
<accession>A0AAU9UCT1</accession>
<evidence type="ECO:0000313" key="3">
    <source>
        <dbReference type="Proteomes" id="UP001153954"/>
    </source>
</evidence>
<reference evidence="2" key="1">
    <citation type="submission" date="2022-03" db="EMBL/GenBank/DDBJ databases">
        <authorList>
            <person name="Tunstrom K."/>
        </authorList>
    </citation>
    <scope>NUCLEOTIDE SEQUENCE</scope>
</reference>
<name>A0AAU9UCT1_EUPED</name>
<dbReference type="AlphaFoldDB" id="A0AAU9UCT1"/>
<dbReference type="EMBL" id="CAKOGL010000015">
    <property type="protein sequence ID" value="CAH2095632.1"/>
    <property type="molecule type" value="Genomic_DNA"/>
</dbReference>
<dbReference type="Proteomes" id="UP001153954">
    <property type="component" value="Unassembled WGS sequence"/>
</dbReference>
<sequence length="203" mass="23639">MSRRERKTDRQTWVSVIEEAHKLLDQGKSKRSISKSLGMPESTLRRLLQKGVCPTKLGIYDNTFSTEIEKVVCDYLKTLDAMFFGMTTKDLRTLACEFAEKKKRISHRFNRETKTEDKERLHGFLKRHPDFSIRQPTSTSIARAARFNRTQCERFYINISAVLDKYNFPPHRIYNMDETGISTIPNSPPKNEGKTSSQQNSKR</sequence>
<protein>
    <recommendedName>
        <fullName evidence="4">Transposase</fullName>
    </recommendedName>
</protein>
<dbReference type="Gene3D" id="1.10.10.60">
    <property type="entry name" value="Homeodomain-like"/>
    <property type="match status" value="1"/>
</dbReference>
<evidence type="ECO:0000256" key="1">
    <source>
        <dbReference type="SAM" id="MobiDB-lite"/>
    </source>
</evidence>